<organism evidence="2 3">
    <name type="scientific">Halobacillus litoralis</name>
    <dbReference type="NCBI Taxonomy" id="45668"/>
    <lineage>
        <taxon>Bacteria</taxon>
        <taxon>Bacillati</taxon>
        <taxon>Bacillota</taxon>
        <taxon>Bacilli</taxon>
        <taxon>Bacillales</taxon>
        <taxon>Bacillaceae</taxon>
        <taxon>Halobacillus</taxon>
    </lineage>
</organism>
<dbReference type="InterPro" id="IPR046348">
    <property type="entry name" value="SIS_dom_sf"/>
</dbReference>
<dbReference type="NCBIfam" id="NF002805">
    <property type="entry name" value="PRK02947.1"/>
    <property type="match status" value="1"/>
</dbReference>
<gene>
    <name evidence="2" type="ORF">HLI_00020</name>
</gene>
<protein>
    <recommendedName>
        <fullName evidence="1">SIS domain-containing protein</fullName>
    </recommendedName>
</protein>
<accession>A0A410M765</accession>
<dbReference type="GO" id="GO:0097367">
    <property type="term" value="F:carbohydrate derivative binding"/>
    <property type="evidence" value="ECO:0007669"/>
    <property type="project" value="InterPro"/>
</dbReference>
<dbReference type="Proteomes" id="UP000287756">
    <property type="component" value="Chromosome"/>
</dbReference>
<feature type="domain" description="SIS" evidence="1">
    <location>
        <begin position="27"/>
        <end position="205"/>
    </location>
</feature>
<dbReference type="Gene3D" id="3.40.50.10490">
    <property type="entry name" value="Glucose-6-phosphate isomerase like protein, domain 1"/>
    <property type="match status" value="1"/>
</dbReference>
<dbReference type="OrthoDB" id="9805185at2"/>
<proteinExistence type="predicted"/>
<dbReference type="Pfam" id="PF13580">
    <property type="entry name" value="SIS_2"/>
    <property type="match status" value="1"/>
</dbReference>
<dbReference type="SUPFAM" id="SSF53697">
    <property type="entry name" value="SIS domain"/>
    <property type="match status" value="1"/>
</dbReference>
<dbReference type="PROSITE" id="PS51464">
    <property type="entry name" value="SIS"/>
    <property type="match status" value="1"/>
</dbReference>
<dbReference type="EMBL" id="CP026118">
    <property type="protein sequence ID" value="QAS50692.1"/>
    <property type="molecule type" value="Genomic_DNA"/>
</dbReference>
<sequence length="238" mass="26291">MSYLSKITQHLKRLDEHSGVRPISRQVAGRLNDGGIIHLFGCGHSSLLAQDVYYRAGGLVPVRPILIEPLMLHQGAYQSTLNERTAGFVYPYLAKEDIREEDVVIVLSTSGRNPAPIDVALYGKAQGAMVISVQSLEYSATQVSKHPSQKRLEAVVDFVMDTKVPVGDAIEVREGLETHFSPLSSVVGTALLHDLMTKVIEAFWEDGIDAPVFKSGNVDGADEHNRQMMELYKDRITF</sequence>
<reference evidence="2 3" key="1">
    <citation type="submission" date="2018-01" db="EMBL/GenBank/DDBJ databases">
        <title>The whole genome sequencing and assembly of Halobacillus litoralis ERB031 strain.</title>
        <authorList>
            <person name="Lee S.-J."/>
            <person name="Park M.-K."/>
            <person name="Kim J.-Y."/>
            <person name="Lee Y.-J."/>
            <person name="Yi H."/>
            <person name="Bahn Y.-S."/>
            <person name="Kim J.F."/>
            <person name="Lee D.-W."/>
        </authorList>
    </citation>
    <scope>NUCLEOTIDE SEQUENCE [LARGE SCALE GENOMIC DNA]</scope>
    <source>
        <strain evidence="2 3">ERB 031</strain>
    </source>
</reference>
<dbReference type="PANTHER" id="PTHR30390:SF7">
    <property type="entry name" value="PHOSPHOHEPTOSE ISOMERASE"/>
    <property type="match status" value="1"/>
</dbReference>
<evidence type="ECO:0000313" key="2">
    <source>
        <dbReference type="EMBL" id="QAS50692.1"/>
    </source>
</evidence>
<dbReference type="GO" id="GO:1901135">
    <property type="term" value="P:carbohydrate derivative metabolic process"/>
    <property type="evidence" value="ECO:0007669"/>
    <property type="project" value="InterPro"/>
</dbReference>
<dbReference type="InterPro" id="IPR035472">
    <property type="entry name" value="RpiR-like_SIS"/>
</dbReference>
<dbReference type="RefSeq" id="WP_128522461.1">
    <property type="nucleotide sequence ID" value="NZ_CP026118.1"/>
</dbReference>
<evidence type="ECO:0000259" key="1">
    <source>
        <dbReference type="PROSITE" id="PS51464"/>
    </source>
</evidence>
<dbReference type="CDD" id="cd05013">
    <property type="entry name" value="SIS_RpiR"/>
    <property type="match status" value="1"/>
</dbReference>
<dbReference type="AlphaFoldDB" id="A0A410M765"/>
<name>A0A410M765_9BACI</name>
<evidence type="ECO:0000313" key="3">
    <source>
        <dbReference type="Proteomes" id="UP000287756"/>
    </source>
</evidence>
<dbReference type="InterPro" id="IPR001347">
    <property type="entry name" value="SIS_dom"/>
</dbReference>
<dbReference type="KEGG" id="hli:HLI_00020"/>
<dbReference type="PANTHER" id="PTHR30390">
    <property type="entry name" value="SEDOHEPTULOSE 7-PHOSPHATE ISOMERASE / DNAA INITIATOR-ASSOCIATING FACTOR FOR REPLICATION INITIATION"/>
    <property type="match status" value="1"/>
</dbReference>
<dbReference type="InterPro" id="IPR050099">
    <property type="entry name" value="SIS_GmhA/DiaA_subfam"/>
</dbReference>